<organism evidence="10 11">
    <name type="scientific">Pseudidiomarina gelatinasegens</name>
    <dbReference type="NCBI Taxonomy" id="2487740"/>
    <lineage>
        <taxon>Bacteria</taxon>
        <taxon>Pseudomonadati</taxon>
        <taxon>Pseudomonadota</taxon>
        <taxon>Gammaproteobacteria</taxon>
        <taxon>Alteromonadales</taxon>
        <taxon>Idiomarinaceae</taxon>
        <taxon>Pseudidiomarina</taxon>
    </lineage>
</organism>
<dbReference type="GO" id="GO:0051536">
    <property type="term" value="F:iron-sulfur cluster binding"/>
    <property type="evidence" value="ECO:0007669"/>
    <property type="project" value="InterPro"/>
</dbReference>
<dbReference type="PROSITE" id="PS51384">
    <property type="entry name" value="FAD_FR"/>
    <property type="match status" value="1"/>
</dbReference>
<dbReference type="InterPro" id="IPR012675">
    <property type="entry name" value="Beta-grasp_dom_sf"/>
</dbReference>
<comment type="caution">
    <text evidence="10">The sequence shown here is derived from an EMBL/GenBank/DDBJ whole genome shotgun (WGS) entry which is preliminary data.</text>
</comment>
<proteinExistence type="predicted"/>
<evidence type="ECO:0000256" key="3">
    <source>
        <dbReference type="ARBA" id="ARBA00022827"/>
    </source>
</evidence>
<sequence length="547" mass="61259">MMRFMQWLHRWLGLVLLIQVILWLVSGFYFALQGHHAMSGHQYKTNPTGLVLRQHPPQIDLREMWDMYPQALSIKLYRIGQQPQYQINLPEQQLFLDGNTGEPWFTNAKQAEQLALATYDGPGELEQVSTITTTEEIFGWQGKGYRVDFRDDLNTRVYVDANNGRVLDHRNTPWLLADWAFKLHFMDYSGGRNFNHLLNYTAAFLALWFTLSGLLLLIRNIRRGDLNPRRKLSILEALQRKHQPIASGCGGGGTCGLCKVMVDANTPITDAEQRLLSTAELTDGIRLACQHRDHGQAVQLLESNAKRFTLKLAQQRSVSPLITELKFTVQGHFSYQAGQFMQFEIPSDSGSVLRNYSFACAPATKNSDTTELVFLIRAMPAPSSNVPAGIGSSYLCQLQQGDPVHATGPFGDFLATDRAVSNRPQIYIAGGVGIAPIRALVQAESAQGRPMHLFHGARSTAELIYCDEFVAMSHLRYVPVISDQTDQDIEQIQLGNIDVAVAQWLQNHPGDYDFYVCGPPAMLQATLAMLASLNVDSARIRFDDFGI</sequence>
<dbReference type="PANTHER" id="PTHR43644">
    <property type="entry name" value="NA(+)-TRANSLOCATING NADH-QUINONE REDUCTASE SUBUNIT"/>
    <property type="match status" value="1"/>
</dbReference>
<protein>
    <submittedName>
        <fullName evidence="10">2Fe-2S iron-sulfur cluster binding domain-containing protein</fullName>
    </submittedName>
</protein>
<dbReference type="SUPFAM" id="SSF54292">
    <property type="entry name" value="2Fe-2S ferredoxin-like"/>
    <property type="match status" value="1"/>
</dbReference>
<dbReference type="InterPro" id="IPR008333">
    <property type="entry name" value="Cbr1-like_FAD-bd_dom"/>
</dbReference>
<dbReference type="Gene3D" id="2.40.30.10">
    <property type="entry name" value="Translation factors"/>
    <property type="match status" value="1"/>
</dbReference>
<accession>A0A443YYR5</accession>
<comment type="cofactor">
    <cofactor evidence="6">
        <name>[2Fe-2S] cluster</name>
        <dbReference type="ChEBI" id="CHEBI:190135"/>
    </cofactor>
</comment>
<name>A0A443YYR5_9GAMM</name>
<keyword evidence="7" id="KW-1133">Transmembrane helix</keyword>
<dbReference type="InterPro" id="IPR036010">
    <property type="entry name" value="2Fe-2S_ferredoxin-like_sf"/>
</dbReference>
<feature type="transmembrane region" description="Helical" evidence="7">
    <location>
        <begin position="197"/>
        <end position="221"/>
    </location>
</feature>
<evidence type="ECO:0000256" key="2">
    <source>
        <dbReference type="ARBA" id="ARBA00022630"/>
    </source>
</evidence>
<evidence type="ECO:0000259" key="8">
    <source>
        <dbReference type="PROSITE" id="PS51085"/>
    </source>
</evidence>
<dbReference type="InterPro" id="IPR017927">
    <property type="entry name" value="FAD-bd_FR_type"/>
</dbReference>
<dbReference type="Proteomes" id="UP000288789">
    <property type="component" value="Unassembled WGS sequence"/>
</dbReference>
<dbReference type="Gene3D" id="3.10.20.30">
    <property type="match status" value="1"/>
</dbReference>
<evidence type="ECO:0000259" key="9">
    <source>
        <dbReference type="PROSITE" id="PS51384"/>
    </source>
</evidence>
<dbReference type="Pfam" id="PF00175">
    <property type="entry name" value="NAD_binding_1"/>
    <property type="match status" value="1"/>
</dbReference>
<dbReference type="InterPro" id="IPR001433">
    <property type="entry name" value="OxRdtase_FAD/NAD-bd"/>
</dbReference>
<keyword evidence="2" id="KW-0285">Flavoprotein</keyword>
<dbReference type="EMBL" id="RSFE01000007">
    <property type="protein sequence ID" value="RWU09209.1"/>
    <property type="molecule type" value="Genomic_DNA"/>
</dbReference>
<keyword evidence="3" id="KW-0274">FAD</keyword>
<gene>
    <name evidence="10" type="ORF">EGC76_09840</name>
</gene>
<evidence type="ECO:0000313" key="10">
    <source>
        <dbReference type="EMBL" id="RWU09209.1"/>
    </source>
</evidence>
<dbReference type="RefSeq" id="WP_128352827.1">
    <property type="nucleotide sequence ID" value="NZ_RSFE01000007.1"/>
</dbReference>
<keyword evidence="7" id="KW-0472">Membrane</keyword>
<dbReference type="PROSITE" id="PS51085">
    <property type="entry name" value="2FE2S_FER_2"/>
    <property type="match status" value="1"/>
</dbReference>
<keyword evidence="5" id="KW-0830">Ubiquinone</keyword>
<evidence type="ECO:0000256" key="1">
    <source>
        <dbReference type="ARBA" id="ARBA00022448"/>
    </source>
</evidence>
<feature type="domain" description="2Fe-2S ferredoxin-type" evidence="8">
    <location>
        <begin position="212"/>
        <end position="306"/>
    </location>
</feature>
<dbReference type="SUPFAM" id="SSF63380">
    <property type="entry name" value="Riboflavin synthase domain-like"/>
    <property type="match status" value="1"/>
</dbReference>
<feature type="domain" description="FAD-binding FR-type" evidence="9">
    <location>
        <begin position="305"/>
        <end position="416"/>
    </location>
</feature>
<evidence type="ECO:0000256" key="4">
    <source>
        <dbReference type="ARBA" id="ARBA00023004"/>
    </source>
</evidence>
<dbReference type="InterPro" id="IPR005625">
    <property type="entry name" value="PepSY-ass_TM"/>
</dbReference>
<keyword evidence="1" id="KW-0813">Transport</keyword>
<dbReference type="InterPro" id="IPR001041">
    <property type="entry name" value="2Fe-2S_ferredoxin-type"/>
</dbReference>
<keyword evidence="11" id="KW-1185">Reference proteome</keyword>
<keyword evidence="7" id="KW-0812">Transmembrane</keyword>
<dbReference type="InterPro" id="IPR017938">
    <property type="entry name" value="Riboflavin_synthase-like_b-brl"/>
</dbReference>
<keyword evidence="4" id="KW-0408">Iron</keyword>
<dbReference type="AlphaFoldDB" id="A0A443YYR5"/>
<dbReference type="Pfam" id="PF00970">
    <property type="entry name" value="FAD_binding_6"/>
    <property type="match status" value="1"/>
</dbReference>
<evidence type="ECO:0000256" key="6">
    <source>
        <dbReference type="ARBA" id="ARBA00034078"/>
    </source>
</evidence>
<dbReference type="GO" id="GO:0016491">
    <property type="term" value="F:oxidoreductase activity"/>
    <property type="evidence" value="ECO:0007669"/>
    <property type="project" value="InterPro"/>
</dbReference>
<evidence type="ECO:0000313" key="11">
    <source>
        <dbReference type="Proteomes" id="UP000288789"/>
    </source>
</evidence>
<dbReference type="Pfam" id="PF00111">
    <property type="entry name" value="Fer2"/>
    <property type="match status" value="1"/>
</dbReference>
<dbReference type="PANTHER" id="PTHR43644:SF1">
    <property type="entry name" value="NAD(P)H-FLAVIN REDUCTASE"/>
    <property type="match status" value="1"/>
</dbReference>
<dbReference type="SUPFAM" id="SSF52343">
    <property type="entry name" value="Ferredoxin reductase-like, C-terminal NADP-linked domain"/>
    <property type="match status" value="1"/>
</dbReference>
<reference evidence="10 11" key="1">
    <citation type="submission" date="2018-12" db="EMBL/GenBank/DDBJ databases">
        <authorList>
            <person name="Li A."/>
            <person name="Zhang M."/>
            <person name="Zhu H."/>
        </authorList>
    </citation>
    <scope>NUCLEOTIDE SEQUENCE [LARGE SCALE GENOMIC DNA]</scope>
    <source>
        <strain evidence="10 11">R04H25</strain>
    </source>
</reference>
<dbReference type="InterPro" id="IPR039261">
    <property type="entry name" value="FNR_nucleotide-bd"/>
</dbReference>
<dbReference type="Gene3D" id="3.40.50.80">
    <property type="entry name" value="Nucleotide-binding domain of ferredoxin-NADP reductase (FNR) module"/>
    <property type="match status" value="1"/>
</dbReference>
<dbReference type="OrthoDB" id="9806195at2"/>
<evidence type="ECO:0000256" key="7">
    <source>
        <dbReference type="SAM" id="Phobius"/>
    </source>
</evidence>
<dbReference type="Pfam" id="PF03929">
    <property type="entry name" value="PepSY_TM"/>
    <property type="match status" value="1"/>
</dbReference>
<evidence type="ECO:0000256" key="5">
    <source>
        <dbReference type="ARBA" id="ARBA00023075"/>
    </source>
</evidence>